<dbReference type="InterPro" id="IPR038732">
    <property type="entry name" value="HpyO/CreE_NAD-binding"/>
</dbReference>
<dbReference type="InterPro" id="IPR036188">
    <property type="entry name" value="FAD/NAD-bd_sf"/>
</dbReference>
<dbReference type="RefSeq" id="WP_273909390.1">
    <property type="nucleotide sequence ID" value="NZ_JAMDGX010000015.1"/>
</dbReference>
<gene>
    <name evidence="2" type="ORF">M5G11_04595</name>
</gene>
<dbReference type="Pfam" id="PF13454">
    <property type="entry name" value="NAD_binding_9"/>
    <property type="match status" value="1"/>
</dbReference>
<accession>A0ABT5NNR2</accession>
<dbReference type="PANTHER" id="PTHR40254:SF1">
    <property type="entry name" value="BLR0577 PROTEIN"/>
    <property type="match status" value="1"/>
</dbReference>
<dbReference type="PANTHER" id="PTHR40254">
    <property type="entry name" value="BLR0577 PROTEIN"/>
    <property type="match status" value="1"/>
</dbReference>
<dbReference type="EMBL" id="JAMDGY010000013">
    <property type="protein sequence ID" value="MDD0989808.1"/>
    <property type="molecule type" value="Genomic_DNA"/>
</dbReference>
<evidence type="ECO:0000259" key="1">
    <source>
        <dbReference type="Pfam" id="PF13454"/>
    </source>
</evidence>
<dbReference type="Gene3D" id="3.50.50.60">
    <property type="entry name" value="FAD/NAD(P)-binding domain"/>
    <property type="match status" value="1"/>
</dbReference>
<name>A0ABT5NNR2_9PSED</name>
<sequence>MEDTICIVGAGSTCLAFVHYYTEKMKALPPGAPKTLYVIEKSEEFGCGVAYASDLSSNILNTKSGSISPFIDKPGDFFQWLGSNKAMVSRCFPDFAMVTDSYAPRPLFGAYLKDRFKTSIKDAAAVGVNVVQIFAEVTDIVRTLRGYLIYTSCGVSLKCGSVFMMCGTLAPRQAEGQQEASMLAHPYPVSQLPSVVRSDDAVAVIGSRLSCIDTVIALFENGHKGEVTIYSRSGYFPSVRGTQGRIVPRYLTEDYFDDLLRKSLPLTLDQLVGLVTKEIAHQGGMTRSDFVAPQAPQDIVAFLKEELEKSTCPRPWQAVLYATNKVVGTIWALLSAADKKMFIDKYFSVFMSYRVSIPSENAQKILNYLSSGQLRFVRGQHTVVASSANEVVVQEEGGAVRHYGKLINATGSPRDISRLDSALISKLMAHNYISPNSYGGLCIDRTSYRAINALGQIEDGLHVVGELTNGEFFFTSALDINSTHAYRCCENYFARLAERAYATQTHEHFGASVML</sequence>
<feature type="domain" description="FAD-dependent urate hydroxylase HpyO/Asp monooxygenase CreE-like FAD/NAD(P)-binding" evidence="1">
    <location>
        <begin position="7"/>
        <end position="168"/>
    </location>
</feature>
<organism evidence="2 3">
    <name type="scientific">Pseudomonas fontis</name>
    <dbReference type="NCBI Taxonomy" id="2942633"/>
    <lineage>
        <taxon>Bacteria</taxon>
        <taxon>Pseudomonadati</taxon>
        <taxon>Pseudomonadota</taxon>
        <taxon>Gammaproteobacteria</taxon>
        <taxon>Pseudomonadales</taxon>
        <taxon>Pseudomonadaceae</taxon>
        <taxon>Pseudomonas</taxon>
    </lineage>
</organism>
<protein>
    <submittedName>
        <fullName evidence="2">FAD/NAD(P)-binding protein</fullName>
    </submittedName>
</protein>
<evidence type="ECO:0000313" key="3">
    <source>
        <dbReference type="Proteomes" id="UP001148203"/>
    </source>
</evidence>
<dbReference type="Proteomes" id="UP001148203">
    <property type="component" value="Unassembled WGS sequence"/>
</dbReference>
<keyword evidence="3" id="KW-1185">Reference proteome</keyword>
<proteinExistence type="predicted"/>
<dbReference type="InterPro" id="IPR052189">
    <property type="entry name" value="L-asp_N-monooxygenase_NS-form"/>
</dbReference>
<reference evidence="2 3" key="1">
    <citation type="submission" date="2022-05" db="EMBL/GenBank/DDBJ databases">
        <title>Novel Pseudomonas spp. Isolated from a Rainbow Trout Aquaculture Facility.</title>
        <authorList>
            <person name="Testerman T."/>
            <person name="Graf J."/>
        </authorList>
    </citation>
    <scope>NUCLEOTIDE SEQUENCE [LARGE SCALE GENOMIC DNA]</scope>
    <source>
        <strain evidence="2 3">ID681</strain>
    </source>
</reference>
<comment type="caution">
    <text evidence="2">The sequence shown here is derived from an EMBL/GenBank/DDBJ whole genome shotgun (WGS) entry which is preliminary data.</text>
</comment>
<evidence type="ECO:0000313" key="2">
    <source>
        <dbReference type="EMBL" id="MDD0989808.1"/>
    </source>
</evidence>
<dbReference type="SUPFAM" id="SSF51905">
    <property type="entry name" value="FAD/NAD(P)-binding domain"/>
    <property type="match status" value="1"/>
</dbReference>